<keyword evidence="4" id="KW-1185">Reference proteome</keyword>
<evidence type="ECO:0000256" key="1">
    <source>
        <dbReference type="SAM" id="MobiDB-lite"/>
    </source>
</evidence>
<dbReference type="Pfam" id="PF00646">
    <property type="entry name" value="F-box"/>
    <property type="match status" value="1"/>
</dbReference>
<gene>
    <name evidence="3" type="ORF">HU200_015912</name>
</gene>
<dbReference type="SUPFAM" id="SSF81383">
    <property type="entry name" value="F-box domain"/>
    <property type="match status" value="1"/>
</dbReference>
<dbReference type="InterPro" id="IPR036047">
    <property type="entry name" value="F-box-like_dom_sf"/>
</dbReference>
<reference evidence="3" key="1">
    <citation type="submission" date="2020-07" db="EMBL/GenBank/DDBJ databases">
        <title>Genome sequence and genetic diversity analysis of an under-domesticated orphan crop, white fonio (Digitaria exilis).</title>
        <authorList>
            <person name="Bennetzen J.L."/>
            <person name="Chen S."/>
            <person name="Ma X."/>
            <person name="Wang X."/>
            <person name="Yssel A.E.J."/>
            <person name="Chaluvadi S.R."/>
            <person name="Johnson M."/>
            <person name="Gangashetty P."/>
            <person name="Hamidou F."/>
            <person name="Sanogo M.D."/>
            <person name="Zwaenepoel A."/>
            <person name="Wallace J."/>
            <person name="Van De Peer Y."/>
            <person name="Van Deynze A."/>
        </authorList>
    </citation>
    <scope>NUCLEOTIDE SEQUENCE</scope>
    <source>
        <tissue evidence="3">Leaves</tissue>
    </source>
</reference>
<feature type="region of interest" description="Disordered" evidence="1">
    <location>
        <begin position="139"/>
        <end position="178"/>
    </location>
</feature>
<accession>A0A835F8K0</accession>
<dbReference type="EMBL" id="JACEFO010001605">
    <property type="protein sequence ID" value="KAF8731962.1"/>
    <property type="molecule type" value="Genomic_DNA"/>
</dbReference>
<protein>
    <recommendedName>
        <fullName evidence="2">F-box domain-containing protein</fullName>
    </recommendedName>
</protein>
<dbReference type="Proteomes" id="UP000636709">
    <property type="component" value="Unassembled WGS sequence"/>
</dbReference>
<name>A0A835F8K0_9POAL</name>
<dbReference type="OrthoDB" id="693065at2759"/>
<evidence type="ECO:0000313" key="3">
    <source>
        <dbReference type="EMBL" id="KAF8731962.1"/>
    </source>
</evidence>
<comment type="caution">
    <text evidence="3">The sequence shown here is derived from an EMBL/GenBank/DDBJ whole genome shotgun (WGS) entry which is preliminary data.</text>
</comment>
<dbReference type="PANTHER" id="PTHR32133:SF386">
    <property type="entry name" value="F-BOX DOMAIN-CONTAINING PROTEIN"/>
    <property type="match status" value="1"/>
</dbReference>
<evidence type="ECO:0000259" key="2">
    <source>
        <dbReference type="Pfam" id="PF00646"/>
    </source>
</evidence>
<feature type="domain" description="F-box" evidence="2">
    <location>
        <begin position="6"/>
        <end position="43"/>
    </location>
</feature>
<dbReference type="PANTHER" id="PTHR32133">
    <property type="entry name" value="OS07G0120400 PROTEIN"/>
    <property type="match status" value="1"/>
</dbReference>
<dbReference type="AlphaFoldDB" id="A0A835F8K0"/>
<proteinExistence type="predicted"/>
<feature type="compositionally biased region" description="Low complexity" evidence="1">
    <location>
        <begin position="153"/>
        <end position="178"/>
    </location>
</feature>
<sequence length="178" mass="19627">MVVLMEELVEEILLRFPPTEPASLVRAALVCKPWCRLISGRRFSEVHRSPPMLGYFCNLYPDAGNPNRNKDAGPVSRFFPASAAYPRHPDQANWSALDARHGRVLLRSVRGHPRISVWDPVTGERWELPPLSDAWYEDDEDRMPRCSAPPPVAAAAATTSTAAASPSSSSVLDPAALR</sequence>
<organism evidence="3 4">
    <name type="scientific">Digitaria exilis</name>
    <dbReference type="NCBI Taxonomy" id="1010633"/>
    <lineage>
        <taxon>Eukaryota</taxon>
        <taxon>Viridiplantae</taxon>
        <taxon>Streptophyta</taxon>
        <taxon>Embryophyta</taxon>
        <taxon>Tracheophyta</taxon>
        <taxon>Spermatophyta</taxon>
        <taxon>Magnoliopsida</taxon>
        <taxon>Liliopsida</taxon>
        <taxon>Poales</taxon>
        <taxon>Poaceae</taxon>
        <taxon>PACMAD clade</taxon>
        <taxon>Panicoideae</taxon>
        <taxon>Panicodae</taxon>
        <taxon>Paniceae</taxon>
        <taxon>Anthephorinae</taxon>
        <taxon>Digitaria</taxon>
    </lineage>
</organism>
<dbReference type="InterPro" id="IPR001810">
    <property type="entry name" value="F-box_dom"/>
</dbReference>
<evidence type="ECO:0000313" key="4">
    <source>
        <dbReference type="Proteomes" id="UP000636709"/>
    </source>
</evidence>